<dbReference type="FunFam" id="3.20.20.100:FF:000004">
    <property type="entry name" value="Oxidoreductase, aldo/keto reductase"/>
    <property type="match status" value="1"/>
</dbReference>
<dbReference type="PROSITE" id="PS00062">
    <property type="entry name" value="ALDOKETO_REDUCTASE_2"/>
    <property type="match status" value="1"/>
</dbReference>
<accession>A0A2G6KLN0</accession>
<dbReference type="InterPro" id="IPR050523">
    <property type="entry name" value="AKR_Detox_Biosynth"/>
</dbReference>
<dbReference type="InterPro" id="IPR018170">
    <property type="entry name" value="Aldo/ket_reductase_CS"/>
</dbReference>
<reference evidence="3 4" key="1">
    <citation type="submission" date="2017-10" db="EMBL/GenBank/DDBJ databases">
        <title>Novel microbial diversity and functional potential in the marine mammal oral microbiome.</title>
        <authorList>
            <person name="Dudek N.K."/>
            <person name="Sun C.L."/>
            <person name="Burstein D."/>
            <person name="Kantor R.S."/>
            <person name="Aliaga Goltsman D.S."/>
            <person name="Bik E.M."/>
            <person name="Thomas B.C."/>
            <person name="Banfield J.F."/>
            <person name="Relman D.A."/>
        </authorList>
    </citation>
    <scope>NUCLEOTIDE SEQUENCE [LARGE SCALE GENOMIC DNA]</scope>
    <source>
        <strain evidence="3">DOLJORAL78_47_16</strain>
    </source>
</reference>
<dbReference type="SUPFAM" id="SSF51430">
    <property type="entry name" value="NAD(P)-linked oxidoreductase"/>
    <property type="match status" value="1"/>
</dbReference>
<evidence type="ECO:0000313" key="4">
    <source>
        <dbReference type="Proteomes" id="UP000230821"/>
    </source>
</evidence>
<dbReference type="PRINTS" id="PR00069">
    <property type="entry name" value="ALDKETRDTASE"/>
</dbReference>
<dbReference type="CDD" id="cd19085">
    <property type="entry name" value="AKR_AKR11B3"/>
    <property type="match status" value="1"/>
</dbReference>
<dbReference type="AlphaFoldDB" id="A0A2G6KLN0"/>
<organism evidence="3 4">
    <name type="scientific">candidate division KSB3 bacterium</name>
    <dbReference type="NCBI Taxonomy" id="2044937"/>
    <lineage>
        <taxon>Bacteria</taxon>
        <taxon>candidate division KSB3</taxon>
    </lineage>
</organism>
<evidence type="ECO:0000313" key="3">
    <source>
        <dbReference type="EMBL" id="PIE35942.1"/>
    </source>
</evidence>
<dbReference type="Proteomes" id="UP000230821">
    <property type="component" value="Unassembled WGS sequence"/>
</dbReference>
<gene>
    <name evidence="3" type="ORF">CSA56_02125</name>
</gene>
<dbReference type="InterPro" id="IPR020471">
    <property type="entry name" value="AKR"/>
</dbReference>
<evidence type="ECO:0000256" key="1">
    <source>
        <dbReference type="ARBA" id="ARBA00023002"/>
    </source>
</evidence>
<dbReference type="Pfam" id="PF00248">
    <property type="entry name" value="Aldo_ket_red"/>
    <property type="match status" value="1"/>
</dbReference>
<evidence type="ECO:0000259" key="2">
    <source>
        <dbReference type="Pfam" id="PF00248"/>
    </source>
</evidence>
<comment type="caution">
    <text evidence="3">The sequence shown here is derived from an EMBL/GenBank/DDBJ whole genome shotgun (WGS) entry which is preliminary data.</text>
</comment>
<proteinExistence type="predicted"/>
<keyword evidence="1" id="KW-0560">Oxidoreductase</keyword>
<dbReference type="PANTHER" id="PTHR43364">
    <property type="entry name" value="NADH-SPECIFIC METHYLGLYOXAL REDUCTASE-RELATED"/>
    <property type="match status" value="1"/>
</dbReference>
<dbReference type="EMBL" id="PDSK01000029">
    <property type="protein sequence ID" value="PIE35942.1"/>
    <property type="molecule type" value="Genomic_DNA"/>
</dbReference>
<sequence>MKYQQLGNTDMQVSRISMGCWTLGGGPTWGDIDDAESSATVQAALEAGVNFFDTAEGYGEGHSESVLGQALEGRRHEAVIATKVSRTHLAKEDVQKACEASLQRLNTDYIDLYQIHWPSETVPMSETFEALEQLREQGKIRAIGVSNFGVQDLSDFLELGRCETNQLPYNLLWRAIEYGISQQCRENNVGMLCYSALAQGLLTGRFASADEVPEGRARTRYYSRHRPGVRHGEEGCEAELFETLESIRQLCRKIDEPMSNVAIAWLLAQPGVSSVIAGARTSEQIVQNIRAVDLKLSADIIAELNEMTSDIKQKLGPNPDMWSSESRYR</sequence>
<dbReference type="InterPro" id="IPR023210">
    <property type="entry name" value="NADP_OxRdtase_dom"/>
</dbReference>
<protein>
    <submittedName>
        <fullName evidence="3">Aldo/keto reductase</fullName>
    </submittedName>
</protein>
<dbReference type="GO" id="GO:0005829">
    <property type="term" value="C:cytosol"/>
    <property type="evidence" value="ECO:0007669"/>
    <property type="project" value="UniProtKB-ARBA"/>
</dbReference>
<dbReference type="GO" id="GO:0016491">
    <property type="term" value="F:oxidoreductase activity"/>
    <property type="evidence" value="ECO:0007669"/>
    <property type="project" value="UniProtKB-KW"/>
</dbReference>
<name>A0A2G6KLN0_9BACT</name>
<dbReference type="PANTHER" id="PTHR43364:SF4">
    <property type="entry name" value="NAD(P)-LINKED OXIDOREDUCTASE SUPERFAMILY PROTEIN"/>
    <property type="match status" value="1"/>
</dbReference>
<dbReference type="Gene3D" id="3.20.20.100">
    <property type="entry name" value="NADP-dependent oxidoreductase domain"/>
    <property type="match status" value="1"/>
</dbReference>
<dbReference type="InterPro" id="IPR036812">
    <property type="entry name" value="NAD(P)_OxRdtase_dom_sf"/>
</dbReference>
<feature type="domain" description="NADP-dependent oxidoreductase" evidence="2">
    <location>
        <begin position="15"/>
        <end position="307"/>
    </location>
</feature>